<gene>
    <name evidence="3" type="ORF">HH216_16935</name>
</gene>
<dbReference type="Proteomes" id="UP000501128">
    <property type="component" value="Chromosome"/>
</dbReference>
<dbReference type="RefSeq" id="WP_169551873.1">
    <property type="nucleotide sequence ID" value="NZ_CP051677.1"/>
</dbReference>
<feature type="signal peptide" evidence="1">
    <location>
        <begin position="1"/>
        <end position="22"/>
    </location>
</feature>
<sequence length="374" mass="41815">MSFRFIGRIACSLLFISLSQLAWTQSLPAGRWTSLFNGKSLAGWDMYLRQPEGTNQPPYGLNNDPLHVFTVADGAIRASGQLWGGISTWHEYDNYHLRLDVRWGTKKWYPSDSTRRDAGLLYHATGPYSFAYNCWLRSSELQIQEGEIGDFFGVGAGSAEFPMQPVTVRGKVLDQYAFDAPLRRNADAVGSGRVYRSGNFERPHGQWNTVELITRGADAVYIINGYVVNRLFNTYRPAIHQQTTRGKIQLQSEGAEVYYRQIQLRPISYASPQSLSLSADKTTLTDLIPDKPQTVRITNRGDAVELVAVELSGPAGDQFRVKLPPFPRRLKRGETLDLLVMLLSDTPGKSVTATLRLETVLGPVPDLTVTLQSR</sequence>
<reference evidence="3 4" key="1">
    <citation type="submission" date="2020-04" db="EMBL/GenBank/DDBJ databases">
        <title>Genome sequencing of novel species.</title>
        <authorList>
            <person name="Heo J."/>
            <person name="Kim S.-J."/>
            <person name="Kim J.-S."/>
            <person name="Hong S.-B."/>
            <person name="Kwon S.-W."/>
        </authorList>
    </citation>
    <scope>NUCLEOTIDE SEQUENCE [LARGE SCALE GENOMIC DNA]</scope>
    <source>
        <strain evidence="3 4">CJU-R4</strain>
    </source>
</reference>
<organism evidence="3 4">
    <name type="scientific">Spirosoma rhododendri</name>
    <dbReference type="NCBI Taxonomy" id="2728024"/>
    <lineage>
        <taxon>Bacteria</taxon>
        <taxon>Pseudomonadati</taxon>
        <taxon>Bacteroidota</taxon>
        <taxon>Cytophagia</taxon>
        <taxon>Cytophagales</taxon>
        <taxon>Cytophagaceae</taxon>
        <taxon>Spirosoma</taxon>
    </lineage>
</organism>
<keyword evidence="4" id="KW-1185">Reference proteome</keyword>
<dbReference type="InterPro" id="IPR010496">
    <property type="entry name" value="AL/BT2_dom"/>
</dbReference>
<evidence type="ECO:0000256" key="1">
    <source>
        <dbReference type="SAM" id="SignalP"/>
    </source>
</evidence>
<dbReference type="GO" id="GO:0016787">
    <property type="term" value="F:hydrolase activity"/>
    <property type="evidence" value="ECO:0007669"/>
    <property type="project" value="InterPro"/>
</dbReference>
<accession>A0A7L5DQN7</accession>
<name>A0A7L5DQN7_9BACT</name>
<protein>
    <submittedName>
        <fullName evidence="3">DUF1080 domain-containing protein</fullName>
    </submittedName>
</protein>
<dbReference type="KEGG" id="srho:HH216_16935"/>
<feature type="domain" description="3-keto-alpha-glucoside-1,2-lyase/3-keto-2-hydroxy-glucal hydratase" evidence="2">
    <location>
        <begin position="32"/>
        <end position="265"/>
    </location>
</feature>
<dbReference type="Pfam" id="PF06439">
    <property type="entry name" value="3keto-disac_hyd"/>
    <property type="match status" value="1"/>
</dbReference>
<dbReference type="Gene3D" id="2.60.120.560">
    <property type="entry name" value="Exo-inulinase, domain 1"/>
    <property type="match status" value="1"/>
</dbReference>
<dbReference type="AlphaFoldDB" id="A0A7L5DQN7"/>
<dbReference type="EMBL" id="CP051677">
    <property type="protein sequence ID" value="QJD79912.1"/>
    <property type="molecule type" value="Genomic_DNA"/>
</dbReference>
<evidence type="ECO:0000313" key="3">
    <source>
        <dbReference type="EMBL" id="QJD79912.1"/>
    </source>
</evidence>
<evidence type="ECO:0000259" key="2">
    <source>
        <dbReference type="Pfam" id="PF06439"/>
    </source>
</evidence>
<evidence type="ECO:0000313" key="4">
    <source>
        <dbReference type="Proteomes" id="UP000501128"/>
    </source>
</evidence>
<keyword evidence="1" id="KW-0732">Signal</keyword>
<feature type="chain" id="PRO_5029482749" evidence="1">
    <location>
        <begin position="23"/>
        <end position="374"/>
    </location>
</feature>
<proteinExistence type="predicted"/>